<dbReference type="Gene3D" id="2.20.28.10">
    <property type="match status" value="1"/>
</dbReference>
<dbReference type="Pfam" id="PF17207">
    <property type="entry name" value="MCM_OB"/>
    <property type="match status" value="1"/>
</dbReference>
<dbReference type="PANTHER" id="PTHR11630">
    <property type="entry name" value="DNA REPLICATION LICENSING FACTOR MCM FAMILY MEMBER"/>
    <property type="match status" value="1"/>
</dbReference>
<dbReference type="Pfam" id="PF21933">
    <property type="entry name" value="MCM5_C"/>
    <property type="match status" value="1"/>
</dbReference>
<name>A0A1Y1I2W6_KLENI</name>
<evidence type="ECO:0000256" key="3">
    <source>
        <dbReference type="ARBA" id="ARBA00022705"/>
    </source>
</evidence>
<dbReference type="GO" id="GO:0005524">
    <property type="term" value="F:ATP binding"/>
    <property type="evidence" value="ECO:0007669"/>
    <property type="project" value="UniProtKB-UniRule"/>
</dbReference>
<keyword evidence="10 13" id="KW-0131">Cell cycle</keyword>
<evidence type="ECO:0000256" key="13">
    <source>
        <dbReference type="RuleBase" id="RU368063"/>
    </source>
</evidence>
<comment type="catalytic activity">
    <reaction evidence="11 13">
        <text>ATP + H2O = ADP + phosphate + H(+)</text>
        <dbReference type="Rhea" id="RHEA:13065"/>
        <dbReference type="ChEBI" id="CHEBI:15377"/>
        <dbReference type="ChEBI" id="CHEBI:15378"/>
        <dbReference type="ChEBI" id="CHEBI:30616"/>
        <dbReference type="ChEBI" id="CHEBI:43474"/>
        <dbReference type="ChEBI" id="CHEBI:456216"/>
        <dbReference type="EC" id="3.6.4.12"/>
    </reaction>
</comment>
<evidence type="ECO:0000313" key="16">
    <source>
        <dbReference type="Proteomes" id="UP000054558"/>
    </source>
</evidence>
<dbReference type="SUPFAM" id="SSF52540">
    <property type="entry name" value="P-loop containing nucleoside triphosphate hydrolases"/>
    <property type="match status" value="1"/>
</dbReference>
<keyword evidence="5 13" id="KW-0378">Hydrolase</keyword>
<keyword evidence="9 13" id="KW-0539">Nucleus</keyword>
<organism evidence="15 16">
    <name type="scientific">Klebsormidium nitens</name>
    <name type="common">Green alga</name>
    <name type="synonym">Ulothrix nitens</name>
    <dbReference type="NCBI Taxonomy" id="105231"/>
    <lineage>
        <taxon>Eukaryota</taxon>
        <taxon>Viridiplantae</taxon>
        <taxon>Streptophyta</taxon>
        <taxon>Klebsormidiophyceae</taxon>
        <taxon>Klebsormidiales</taxon>
        <taxon>Klebsormidiaceae</taxon>
        <taxon>Klebsormidium</taxon>
    </lineage>
</organism>
<evidence type="ECO:0000256" key="8">
    <source>
        <dbReference type="ARBA" id="ARBA00023125"/>
    </source>
</evidence>
<dbReference type="AlphaFoldDB" id="A0A1Y1I2W6"/>
<dbReference type="PANTHER" id="PTHR11630:SF42">
    <property type="entry name" value="DNA REPLICATION LICENSING FACTOR MCM5"/>
    <property type="match status" value="1"/>
</dbReference>
<feature type="domain" description="MCM C-terminal AAA(+) ATPase" evidence="14">
    <location>
        <begin position="335"/>
        <end position="532"/>
    </location>
</feature>
<dbReference type="InterPro" id="IPR033762">
    <property type="entry name" value="MCM_OB"/>
</dbReference>
<evidence type="ECO:0000256" key="9">
    <source>
        <dbReference type="ARBA" id="ARBA00023242"/>
    </source>
</evidence>
<dbReference type="EC" id="3.6.4.12" evidence="13"/>
<keyword evidence="6 13" id="KW-0347">Helicase</keyword>
<dbReference type="GO" id="GO:0006270">
    <property type="term" value="P:DNA replication initiation"/>
    <property type="evidence" value="ECO:0000318"/>
    <property type="project" value="GO_Central"/>
</dbReference>
<dbReference type="GO" id="GO:0000727">
    <property type="term" value="P:double-strand break repair via break-induced replication"/>
    <property type="evidence" value="ECO:0000318"/>
    <property type="project" value="GO_Central"/>
</dbReference>
<keyword evidence="16" id="KW-1185">Reference proteome</keyword>
<protein>
    <recommendedName>
        <fullName evidence="13">DNA replication licensing factor MCM5</fullName>
        <ecNumber evidence="13">3.6.4.12</ecNumber>
    </recommendedName>
</protein>
<dbReference type="InterPro" id="IPR027417">
    <property type="entry name" value="P-loop_NTPase"/>
</dbReference>
<evidence type="ECO:0000256" key="10">
    <source>
        <dbReference type="ARBA" id="ARBA00023306"/>
    </source>
</evidence>
<sequence>MSGWDEGNVFFTEAFGNEEAEQRDSRATTMKKLREFIKNFARPGDSGSNFTYPYRESLQKSRKTLTVDIEDISAHDPQLARAFREAPGEHLPLLEAAAAEVLQTLKTKPAGEEGDADQPNRREVQVLITSQENPISPRQLTADHISRLVKVPGIIIASSKVKAKATQLALICKNCKTPKTVQIKAGFNGASIPRTCDHQAQVGEEACPLDPFVVVPDRSRYVDQQTLKLQEKPEDVPVGEMPRALLLSVDRHLVHLATPGKRVSVVGIFDIFGVNKEGKNKNAVAIRQPYLRVVGLTIEDAASGSEVTFTGDDEAQFKEFAAKTKVYEETAKYLVAPSIFGHEDIKKAVLCLLFGGAPKHLPDRTRLRGDINVLLLGDPSTAKSQFLKFVEKTAPICVYTSGKGSSAAGLTASVIKDSSGEFYLEGGAMVLADGGVVCIDEFDKMRPEDRVAIHEAMEQQTISIAKAGITTVLNSRTAVLAAANPPSGRYDDLKTAQENIELQTTILSRFDLIFIVKDERNHEKDMKIAEHVLRIHSTAEAAKEDDETKRQQSFLKRYVQYCRSRCSPRLSQAAAQHLQNSYVDIRQKMRERTQETGEAMAVPITVRQLEAVIRISEALAKMELSPVATERHVEEAIRLFKVSTIEAASSGVTDNIHVRPEMRAELQQVEGQIKRKVAINSKMSERQLIDALVNVGCNPTSVRRAILVMVQRGEMEYRQERKMVYRKA</sequence>
<reference evidence="15 16" key="1">
    <citation type="journal article" date="2014" name="Nat. Commun.">
        <title>Klebsormidium flaccidum genome reveals primary factors for plant terrestrial adaptation.</title>
        <authorList>
            <person name="Hori K."/>
            <person name="Maruyama F."/>
            <person name="Fujisawa T."/>
            <person name="Togashi T."/>
            <person name="Yamamoto N."/>
            <person name="Seo M."/>
            <person name="Sato S."/>
            <person name="Yamada T."/>
            <person name="Mori H."/>
            <person name="Tajima N."/>
            <person name="Moriyama T."/>
            <person name="Ikeuchi M."/>
            <person name="Watanabe M."/>
            <person name="Wada H."/>
            <person name="Kobayashi K."/>
            <person name="Saito M."/>
            <person name="Masuda T."/>
            <person name="Sasaki-Sekimoto Y."/>
            <person name="Mashiguchi K."/>
            <person name="Awai K."/>
            <person name="Shimojima M."/>
            <person name="Masuda S."/>
            <person name="Iwai M."/>
            <person name="Nobusawa T."/>
            <person name="Narise T."/>
            <person name="Kondo S."/>
            <person name="Saito H."/>
            <person name="Sato R."/>
            <person name="Murakawa M."/>
            <person name="Ihara Y."/>
            <person name="Oshima-Yamada Y."/>
            <person name="Ohtaka K."/>
            <person name="Satoh M."/>
            <person name="Sonobe K."/>
            <person name="Ishii M."/>
            <person name="Ohtani R."/>
            <person name="Kanamori-Sato M."/>
            <person name="Honoki R."/>
            <person name="Miyazaki D."/>
            <person name="Mochizuki H."/>
            <person name="Umetsu J."/>
            <person name="Higashi K."/>
            <person name="Shibata D."/>
            <person name="Kamiya Y."/>
            <person name="Sato N."/>
            <person name="Nakamura Y."/>
            <person name="Tabata S."/>
            <person name="Ida S."/>
            <person name="Kurokawa K."/>
            <person name="Ohta H."/>
        </authorList>
    </citation>
    <scope>NUCLEOTIDE SEQUENCE [LARGE SCALE GENOMIC DNA]</scope>
    <source>
        <strain evidence="15 16">NIES-2285</strain>
    </source>
</reference>
<dbReference type="InterPro" id="IPR001208">
    <property type="entry name" value="MCM_dom"/>
</dbReference>
<keyword evidence="4 12" id="KW-0547">Nucleotide-binding</keyword>
<dbReference type="GO" id="GO:0003678">
    <property type="term" value="F:DNA helicase activity"/>
    <property type="evidence" value="ECO:0007669"/>
    <property type="project" value="UniProtKB-EC"/>
</dbReference>
<evidence type="ECO:0000256" key="2">
    <source>
        <dbReference type="ARBA" id="ARBA00008010"/>
    </source>
</evidence>
<evidence type="ECO:0000259" key="14">
    <source>
        <dbReference type="PROSITE" id="PS50051"/>
    </source>
</evidence>
<dbReference type="InterPro" id="IPR031327">
    <property type="entry name" value="MCM"/>
</dbReference>
<dbReference type="Pfam" id="PF17855">
    <property type="entry name" value="MCM_lid"/>
    <property type="match status" value="1"/>
</dbReference>
<dbReference type="InterPro" id="IPR041562">
    <property type="entry name" value="MCM_lid"/>
</dbReference>
<evidence type="ECO:0000256" key="12">
    <source>
        <dbReference type="RuleBase" id="RU004070"/>
    </source>
</evidence>
<comment type="subunit">
    <text evidence="13">Component of the MCM2-7 complex.</text>
</comment>
<dbReference type="GO" id="GO:0005634">
    <property type="term" value="C:nucleus"/>
    <property type="evidence" value="ECO:0000318"/>
    <property type="project" value="GO_Central"/>
</dbReference>
<dbReference type="OMA" id="ITYCKTR"/>
<dbReference type="Pfam" id="PF14551">
    <property type="entry name" value="MCM_N"/>
    <property type="match status" value="1"/>
</dbReference>
<dbReference type="CDD" id="cd17756">
    <property type="entry name" value="MCM5"/>
    <property type="match status" value="1"/>
</dbReference>
<dbReference type="Gene3D" id="2.40.50.140">
    <property type="entry name" value="Nucleic acid-binding proteins"/>
    <property type="match status" value="1"/>
</dbReference>
<evidence type="ECO:0000256" key="1">
    <source>
        <dbReference type="ARBA" id="ARBA00004123"/>
    </source>
</evidence>
<evidence type="ECO:0000256" key="6">
    <source>
        <dbReference type="ARBA" id="ARBA00022806"/>
    </source>
</evidence>
<dbReference type="PRINTS" id="PR01661">
    <property type="entry name" value="MCMPROTEIN5"/>
</dbReference>
<dbReference type="Proteomes" id="UP000054558">
    <property type="component" value="Unassembled WGS sequence"/>
</dbReference>
<dbReference type="PRINTS" id="PR01657">
    <property type="entry name" value="MCMFAMILY"/>
</dbReference>
<gene>
    <name evidence="15" type="ORF">KFL_001840010</name>
</gene>
<comment type="subcellular location">
    <subcellularLocation>
        <location evidence="1 13">Nucleus</location>
    </subcellularLocation>
</comment>
<comment type="similarity">
    <text evidence="2 12">Belongs to the MCM family.</text>
</comment>
<dbReference type="SUPFAM" id="SSF50249">
    <property type="entry name" value="Nucleic acid-binding proteins"/>
    <property type="match status" value="1"/>
</dbReference>
<dbReference type="GO" id="GO:0003697">
    <property type="term" value="F:single-stranded DNA binding"/>
    <property type="evidence" value="ECO:0000318"/>
    <property type="project" value="GO_Central"/>
</dbReference>
<dbReference type="Gene3D" id="3.30.1640.10">
    <property type="entry name" value="mini-chromosome maintenance (MCM) complex, chain A, domain 1"/>
    <property type="match status" value="1"/>
</dbReference>
<dbReference type="PROSITE" id="PS00847">
    <property type="entry name" value="MCM_1"/>
    <property type="match status" value="1"/>
</dbReference>
<dbReference type="SMART" id="SM00350">
    <property type="entry name" value="MCM"/>
    <property type="match status" value="1"/>
</dbReference>
<dbReference type="STRING" id="105231.A0A1Y1I2W6"/>
<keyword evidence="8 12" id="KW-0238">DNA-binding</keyword>
<dbReference type="GO" id="GO:0016887">
    <property type="term" value="F:ATP hydrolysis activity"/>
    <property type="evidence" value="ECO:0007669"/>
    <property type="project" value="RHEA"/>
</dbReference>
<evidence type="ECO:0000256" key="4">
    <source>
        <dbReference type="ARBA" id="ARBA00022741"/>
    </source>
</evidence>
<dbReference type="PROSITE" id="PS50051">
    <property type="entry name" value="MCM_2"/>
    <property type="match status" value="1"/>
</dbReference>
<dbReference type="OrthoDB" id="10036721at2759"/>
<evidence type="ECO:0000256" key="5">
    <source>
        <dbReference type="ARBA" id="ARBA00022801"/>
    </source>
</evidence>
<dbReference type="Gene3D" id="3.40.50.300">
    <property type="entry name" value="P-loop containing nucleotide triphosphate hydrolases"/>
    <property type="match status" value="1"/>
</dbReference>
<keyword evidence="3 13" id="KW-0235">DNA replication</keyword>
<dbReference type="InterPro" id="IPR027925">
    <property type="entry name" value="MCM_N"/>
</dbReference>
<evidence type="ECO:0000256" key="11">
    <source>
        <dbReference type="ARBA" id="ARBA00047995"/>
    </source>
</evidence>
<dbReference type="GO" id="GO:0042555">
    <property type="term" value="C:MCM complex"/>
    <property type="evidence" value="ECO:0000318"/>
    <property type="project" value="GO_Central"/>
</dbReference>
<comment type="function">
    <text evidence="13">Acts as component of the MCM2-7 complex (MCM complex) which is the replicative helicase essential for 'once per cell cycle' DNA replication initiation and elongation in eukaryotic cells. The active ATPase sites in the MCM2-7 ring are formed through the interaction surfaces of two neighboring subunits such that a critical structure of a conserved arginine finger motif is provided in trans relative to the ATP-binding site of the Walker A box of the adjacent subunit. The six ATPase active sites, however, are likely to contribute differentially to the complex helicase activity.</text>
</comment>
<dbReference type="Pfam" id="PF00493">
    <property type="entry name" value="MCM"/>
    <property type="match status" value="1"/>
</dbReference>
<accession>A0A1Y1I2W6</accession>
<dbReference type="FunFam" id="3.40.50.300:FF:000929">
    <property type="entry name" value="DNA helicase"/>
    <property type="match status" value="1"/>
</dbReference>
<dbReference type="InterPro" id="IPR008048">
    <property type="entry name" value="MCM5"/>
</dbReference>
<proteinExistence type="inferred from homology"/>
<evidence type="ECO:0000313" key="15">
    <source>
        <dbReference type="EMBL" id="GAQ84302.1"/>
    </source>
</evidence>
<dbReference type="InterPro" id="IPR012340">
    <property type="entry name" value="NA-bd_OB-fold"/>
</dbReference>
<dbReference type="EMBL" id="DF237133">
    <property type="protein sequence ID" value="GAQ84302.1"/>
    <property type="molecule type" value="Genomic_DNA"/>
</dbReference>
<evidence type="ECO:0000256" key="7">
    <source>
        <dbReference type="ARBA" id="ARBA00022840"/>
    </source>
</evidence>
<keyword evidence="7 12" id="KW-0067">ATP-binding</keyword>
<dbReference type="FunFam" id="2.20.28.10:FF:000005">
    <property type="entry name" value="DNA helicase"/>
    <property type="match status" value="1"/>
</dbReference>
<dbReference type="GO" id="GO:0003688">
    <property type="term" value="F:DNA replication origin binding"/>
    <property type="evidence" value="ECO:0007669"/>
    <property type="project" value="UniProtKB-UniRule"/>
</dbReference>
<dbReference type="InterPro" id="IPR018525">
    <property type="entry name" value="MCM_CS"/>
</dbReference>
<dbReference type="InterPro" id="IPR054125">
    <property type="entry name" value="MCM5_C"/>
</dbReference>